<dbReference type="AlphaFoldDB" id="A0ABD2A9S8"/>
<evidence type="ECO:0000313" key="1">
    <source>
        <dbReference type="EMBL" id="KAL2717379.1"/>
    </source>
</evidence>
<organism evidence="1 2">
    <name type="scientific">Vespula squamosa</name>
    <name type="common">Southern yellow jacket</name>
    <name type="synonym">Wasp</name>
    <dbReference type="NCBI Taxonomy" id="30214"/>
    <lineage>
        <taxon>Eukaryota</taxon>
        <taxon>Metazoa</taxon>
        <taxon>Ecdysozoa</taxon>
        <taxon>Arthropoda</taxon>
        <taxon>Hexapoda</taxon>
        <taxon>Insecta</taxon>
        <taxon>Pterygota</taxon>
        <taxon>Neoptera</taxon>
        <taxon>Endopterygota</taxon>
        <taxon>Hymenoptera</taxon>
        <taxon>Apocrita</taxon>
        <taxon>Aculeata</taxon>
        <taxon>Vespoidea</taxon>
        <taxon>Vespidae</taxon>
        <taxon>Vespinae</taxon>
        <taxon>Vespula</taxon>
    </lineage>
</organism>
<reference evidence="1 2" key="1">
    <citation type="journal article" date="2024" name="Ann. Entomol. Soc. Am.">
        <title>Genomic analyses of the southern and eastern yellowjacket wasps (Hymenoptera: Vespidae) reveal evolutionary signatures of social life.</title>
        <authorList>
            <person name="Catto M.A."/>
            <person name="Caine P.B."/>
            <person name="Orr S.E."/>
            <person name="Hunt B.G."/>
            <person name="Goodisman M.A.D."/>
        </authorList>
    </citation>
    <scope>NUCLEOTIDE SEQUENCE [LARGE SCALE GENOMIC DNA]</scope>
    <source>
        <strain evidence="1">233</strain>
        <tissue evidence="1">Head and thorax</tissue>
    </source>
</reference>
<dbReference type="Proteomes" id="UP001607302">
    <property type="component" value="Unassembled WGS sequence"/>
</dbReference>
<evidence type="ECO:0000313" key="2">
    <source>
        <dbReference type="Proteomes" id="UP001607302"/>
    </source>
</evidence>
<dbReference type="EMBL" id="JAUDFV010000153">
    <property type="protein sequence ID" value="KAL2717379.1"/>
    <property type="molecule type" value="Genomic_DNA"/>
</dbReference>
<accession>A0ABD2A9S8</accession>
<sequence length="144" mass="16816">MDESFERGSVTLLTDISYLWPQMHYLPLNVRFRKVNVLRDARSLAFLENEIYRARDKSTYVLTSILESMKNTRRSTLLEHRLCSTSLGCHVENGEKRRRLGKGERRGIAELLAVVLPLPEDLRNCSMYQLHDESRCINYLLADK</sequence>
<protein>
    <submittedName>
        <fullName evidence="1">Uncharacterized protein</fullName>
    </submittedName>
</protein>
<name>A0ABD2A9S8_VESSQ</name>
<gene>
    <name evidence="1" type="ORF">V1478_013079</name>
</gene>
<comment type="caution">
    <text evidence="1">The sequence shown here is derived from an EMBL/GenBank/DDBJ whole genome shotgun (WGS) entry which is preliminary data.</text>
</comment>
<proteinExistence type="predicted"/>
<keyword evidence="2" id="KW-1185">Reference proteome</keyword>